<dbReference type="SUPFAM" id="SSF51735">
    <property type="entry name" value="NAD(P)-binding Rossmann-fold domains"/>
    <property type="match status" value="2"/>
</dbReference>
<sequence>MGKMEHIVAYITGAANGIGKAVAEKIVGHGGKVILADTSCKASKMAESMGDKAVFVCVDVRLEQDIKESIKCAKDKFGGVNVLVNSAGILAHEYLYDFKEKKPHSVENFKNQFDVNVWGTFNVTRLMVGLMAENKPDANNQKGVVINLASTMAFEPPGHMVVYGSTKSAIVGMTVPMARGLASQGIRVVCVCPGYIKTPMIDVIDQEEKKKIISMKLTPKRLGKSEEIAHLVKACIENPIINAENIRIDMGYRFCQHIVAYITGAANGIGKAVAEKIVGHGGKVILADTSCKASKMAESMGDKAVFVCVDVRLEQDIKESIKCAKDKFGGVNVLVNSAGILAHEYLYDFKEKKPHSVENFKNQFDVNVWGTFNVTRLMVGLMAENKPDANNQKGVVINLASTMAFEPPGHMVVYGSTKSAIVGMTVPMARGLASQGIRVVCVCPGYIKTPMIDVIDQEEKKKIISMKLTPKRLGKSEEIAHLVKACIENPIINAENIRIDMGYRFCQADEFWKDMKKDKSKNNVLTVNKVVSSPNTNG</sequence>
<keyword evidence="1" id="KW-0560">Oxidoreductase</keyword>
<dbReference type="GO" id="GO:0004303">
    <property type="term" value="F:estradiol 17-beta-dehydrogenase [NAD(P)+] activity"/>
    <property type="evidence" value="ECO:0007669"/>
    <property type="project" value="TreeGrafter"/>
</dbReference>
<proteinExistence type="predicted"/>
<dbReference type="Proteomes" id="UP000694925">
    <property type="component" value="Unplaced"/>
</dbReference>
<reference evidence="3" key="1">
    <citation type="submission" date="2025-08" db="UniProtKB">
        <authorList>
            <consortium name="RefSeq"/>
        </authorList>
    </citation>
    <scope>IDENTIFICATION</scope>
    <source>
        <tissue evidence="3">Whole body</tissue>
    </source>
</reference>
<dbReference type="RefSeq" id="XP_017875751.1">
    <property type="nucleotide sequence ID" value="XM_018020262.1"/>
</dbReference>
<dbReference type="InterPro" id="IPR020904">
    <property type="entry name" value="Sc_DH/Rdtase_CS"/>
</dbReference>
<evidence type="ECO:0000313" key="2">
    <source>
        <dbReference type="Proteomes" id="UP000694925"/>
    </source>
</evidence>
<dbReference type="FunFam" id="3.40.50.720:FF:000084">
    <property type="entry name" value="Short-chain dehydrogenase reductase"/>
    <property type="match status" value="2"/>
</dbReference>
<dbReference type="InterPro" id="IPR002347">
    <property type="entry name" value="SDR_fam"/>
</dbReference>
<dbReference type="GO" id="GO:0005739">
    <property type="term" value="C:mitochondrion"/>
    <property type="evidence" value="ECO:0007669"/>
    <property type="project" value="TreeGrafter"/>
</dbReference>
<dbReference type="Pfam" id="PF00106">
    <property type="entry name" value="adh_short"/>
    <property type="match status" value="2"/>
</dbReference>
<dbReference type="InterPro" id="IPR036291">
    <property type="entry name" value="NAD(P)-bd_dom_sf"/>
</dbReference>
<name>A0AAJ7ISS0_9HYME</name>
<protein>
    <submittedName>
        <fullName evidence="3">Uncharacterized protein LOC108622403</fullName>
    </submittedName>
</protein>
<dbReference type="PANTHER" id="PTHR43658:SF8">
    <property type="entry name" value="17-BETA-HYDROXYSTEROID DEHYDROGENASE 14-RELATED"/>
    <property type="match status" value="1"/>
</dbReference>
<keyword evidence="2" id="KW-1185">Reference proteome</keyword>
<dbReference type="GO" id="GO:0008210">
    <property type="term" value="P:estrogen metabolic process"/>
    <property type="evidence" value="ECO:0007669"/>
    <property type="project" value="TreeGrafter"/>
</dbReference>
<dbReference type="GeneID" id="108622403"/>
<accession>A0AAJ7ISS0</accession>
<dbReference type="PRINTS" id="PR00081">
    <property type="entry name" value="GDHRDH"/>
</dbReference>
<dbReference type="PROSITE" id="PS00061">
    <property type="entry name" value="ADH_SHORT"/>
    <property type="match status" value="2"/>
</dbReference>
<organism evidence="2 3">
    <name type="scientific">Ceratina calcarata</name>
    <dbReference type="NCBI Taxonomy" id="156304"/>
    <lineage>
        <taxon>Eukaryota</taxon>
        <taxon>Metazoa</taxon>
        <taxon>Ecdysozoa</taxon>
        <taxon>Arthropoda</taxon>
        <taxon>Hexapoda</taxon>
        <taxon>Insecta</taxon>
        <taxon>Pterygota</taxon>
        <taxon>Neoptera</taxon>
        <taxon>Endopterygota</taxon>
        <taxon>Hymenoptera</taxon>
        <taxon>Apocrita</taxon>
        <taxon>Aculeata</taxon>
        <taxon>Apoidea</taxon>
        <taxon>Anthophila</taxon>
        <taxon>Apidae</taxon>
        <taxon>Ceratina</taxon>
        <taxon>Zadontomerus</taxon>
    </lineage>
</organism>
<dbReference type="KEGG" id="ccal:108622403"/>
<dbReference type="Gene3D" id="3.40.50.720">
    <property type="entry name" value="NAD(P)-binding Rossmann-like Domain"/>
    <property type="match status" value="2"/>
</dbReference>
<evidence type="ECO:0000256" key="1">
    <source>
        <dbReference type="ARBA" id="ARBA00023002"/>
    </source>
</evidence>
<dbReference type="PANTHER" id="PTHR43658">
    <property type="entry name" value="SHORT-CHAIN DEHYDROGENASE/REDUCTASE"/>
    <property type="match status" value="1"/>
</dbReference>
<dbReference type="PRINTS" id="PR00080">
    <property type="entry name" value="SDRFAMILY"/>
</dbReference>
<dbReference type="AlphaFoldDB" id="A0AAJ7ISS0"/>
<evidence type="ECO:0000313" key="3">
    <source>
        <dbReference type="RefSeq" id="XP_017875751.1"/>
    </source>
</evidence>
<dbReference type="GO" id="GO:0006631">
    <property type="term" value="P:fatty acid metabolic process"/>
    <property type="evidence" value="ECO:0007669"/>
    <property type="project" value="TreeGrafter"/>
</dbReference>
<dbReference type="GO" id="GO:0008209">
    <property type="term" value="P:androgen metabolic process"/>
    <property type="evidence" value="ECO:0007669"/>
    <property type="project" value="TreeGrafter"/>
</dbReference>
<gene>
    <name evidence="3" type="primary">LOC108622403</name>
</gene>